<dbReference type="InterPro" id="IPR000631">
    <property type="entry name" value="CARKD"/>
</dbReference>
<dbReference type="NCBIfam" id="TIGR00197">
    <property type="entry name" value="yjeF_nterm"/>
    <property type="match status" value="1"/>
</dbReference>
<dbReference type="PIRSF" id="PIRSF017184">
    <property type="entry name" value="Nnr"/>
    <property type="match status" value="1"/>
</dbReference>
<dbReference type="SUPFAM" id="SSF64153">
    <property type="entry name" value="YjeF N-terminal domain-like"/>
    <property type="match status" value="1"/>
</dbReference>
<dbReference type="CDD" id="cd01171">
    <property type="entry name" value="YXKO-related"/>
    <property type="match status" value="1"/>
</dbReference>
<dbReference type="InterPro" id="IPR036652">
    <property type="entry name" value="YjeF_N_dom_sf"/>
</dbReference>
<dbReference type="Pfam" id="PF03853">
    <property type="entry name" value="YjeF_N"/>
    <property type="match status" value="1"/>
</dbReference>
<dbReference type="Gene3D" id="3.40.50.10260">
    <property type="entry name" value="YjeF N-terminal domain"/>
    <property type="match status" value="1"/>
</dbReference>
<dbReference type="NCBIfam" id="TIGR00196">
    <property type="entry name" value="yjeF_cterm"/>
    <property type="match status" value="1"/>
</dbReference>
<dbReference type="EMBL" id="JBHEZX010000003">
    <property type="protein sequence ID" value="MFC1409098.1"/>
    <property type="molecule type" value="Genomic_DNA"/>
</dbReference>
<dbReference type="PANTHER" id="PTHR12592">
    <property type="entry name" value="ATP-DEPENDENT (S)-NAD(P)H-HYDRATE DEHYDRATASE FAMILY MEMBER"/>
    <property type="match status" value="1"/>
</dbReference>
<evidence type="ECO:0000313" key="1">
    <source>
        <dbReference type="EMBL" id="MFC1409098.1"/>
    </source>
</evidence>
<dbReference type="HAMAP" id="MF_01966">
    <property type="entry name" value="NADHX_epimerase"/>
    <property type="match status" value="1"/>
</dbReference>
<dbReference type="PROSITE" id="PS51385">
    <property type="entry name" value="YJEF_N"/>
    <property type="match status" value="1"/>
</dbReference>
<keyword evidence="2" id="KW-1185">Reference proteome</keyword>
<dbReference type="PANTHER" id="PTHR12592:SF0">
    <property type="entry name" value="ATP-DEPENDENT (S)-NAD(P)H-HYDRATE DEHYDRATASE"/>
    <property type="match status" value="1"/>
</dbReference>
<sequence>MRYAHTVEQVRAAEGELRQLLPEGTLMQRAAAGLAATCAELLRASGRIYGSRVVLLVGSGDNGADTLFAGARLAARGARVGAVLLDQDRVHRAALTAFRAAGGVLTGDQREGCAEIARADLVLDGIVGIGGRGGLRAGALPYLRAVERAGVPVVAVDLPSGVDADTGEVAGDAVRAAVTVTFGTHKPGLLVDPGAEYAGVVRLVPIGIAVPSAAVEALQHADVAALLPRPSGESDKYRRGVVGIAAGSARYPGAAVLAVSSALHAGAGAVRYTGSAAAEVVRAHPEVLVSDQGPAQAGRVQAWVVGPGLSDGEEAQRTLDQALDAAVPLLLDADALRLLARRGPVPRPDLLLTPHAGEAVALLAGAGVQATREQVEASRLPYARRLAELYGCTVLLKGSTTLVAGPDPAVPVRVNPTGTPWLATAGSGDVLSGLAGSLLAAGLAPLDAGSVAAYLHGLAGRTASGAAEGAPITASEVAAALPAAWRDVARGAETVLSLGKQLRIG</sequence>
<comment type="caution">
    <text evidence="1">The sequence shown here is derived from an EMBL/GenBank/DDBJ whole genome shotgun (WGS) entry which is preliminary data.</text>
</comment>
<evidence type="ECO:0000313" key="2">
    <source>
        <dbReference type="Proteomes" id="UP001592582"/>
    </source>
</evidence>
<dbReference type="Proteomes" id="UP001592582">
    <property type="component" value="Unassembled WGS sequence"/>
</dbReference>
<reference evidence="1 2" key="1">
    <citation type="submission" date="2024-09" db="EMBL/GenBank/DDBJ databases">
        <authorList>
            <person name="Lee S.D."/>
        </authorList>
    </citation>
    <scope>NUCLEOTIDE SEQUENCE [LARGE SCALE GENOMIC DNA]</scope>
    <source>
        <strain evidence="1 2">N1-1</strain>
    </source>
</reference>
<protein>
    <submittedName>
        <fullName evidence="1">NAD(P)H-hydrate dehydratase</fullName>
    </submittedName>
</protein>
<name>A0ABV6V5X7_9ACTN</name>
<dbReference type="InterPro" id="IPR029056">
    <property type="entry name" value="Ribokinase-like"/>
</dbReference>
<dbReference type="HAMAP" id="MF_01965">
    <property type="entry name" value="NADHX_dehydratase"/>
    <property type="match status" value="1"/>
</dbReference>
<dbReference type="InterPro" id="IPR030677">
    <property type="entry name" value="Nnr"/>
</dbReference>
<dbReference type="PROSITE" id="PS51383">
    <property type="entry name" value="YJEF_C_3"/>
    <property type="match status" value="1"/>
</dbReference>
<organism evidence="1 2">
    <name type="scientific">Streptacidiphilus alkalitolerans</name>
    <dbReference type="NCBI Taxonomy" id="3342712"/>
    <lineage>
        <taxon>Bacteria</taxon>
        <taxon>Bacillati</taxon>
        <taxon>Actinomycetota</taxon>
        <taxon>Actinomycetes</taxon>
        <taxon>Kitasatosporales</taxon>
        <taxon>Streptomycetaceae</taxon>
        <taxon>Streptacidiphilus</taxon>
    </lineage>
</organism>
<accession>A0ABV6V5X7</accession>
<dbReference type="Gene3D" id="3.40.1190.20">
    <property type="match status" value="1"/>
</dbReference>
<proteinExistence type="inferred from homology"/>
<dbReference type="SUPFAM" id="SSF53613">
    <property type="entry name" value="Ribokinase-like"/>
    <property type="match status" value="1"/>
</dbReference>
<dbReference type="InterPro" id="IPR004443">
    <property type="entry name" value="YjeF_N_dom"/>
</dbReference>
<gene>
    <name evidence="1" type="ORF">ACEZDG_07355</name>
</gene>
<dbReference type="Pfam" id="PF01256">
    <property type="entry name" value="Carb_kinase"/>
    <property type="match status" value="1"/>
</dbReference>